<sequence>MEESLKASRSDLRISKVDQYSLRLSGMVRQQAQNAEIGFEESEEEVISTSEIKEILGMWESFTVRGRNTRKKLQQAVHLIF</sequence>
<evidence type="ECO:0000313" key="2">
    <source>
        <dbReference type="Proteomes" id="UP000887013"/>
    </source>
</evidence>
<organism evidence="1 2">
    <name type="scientific">Nephila pilipes</name>
    <name type="common">Giant wood spider</name>
    <name type="synonym">Nephila maculata</name>
    <dbReference type="NCBI Taxonomy" id="299642"/>
    <lineage>
        <taxon>Eukaryota</taxon>
        <taxon>Metazoa</taxon>
        <taxon>Ecdysozoa</taxon>
        <taxon>Arthropoda</taxon>
        <taxon>Chelicerata</taxon>
        <taxon>Arachnida</taxon>
        <taxon>Araneae</taxon>
        <taxon>Araneomorphae</taxon>
        <taxon>Entelegynae</taxon>
        <taxon>Araneoidea</taxon>
        <taxon>Nephilidae</taxon>
        <taxon>Nephila</taxon>
    </lineage>
</organism>
<dbReference type="Proteomes" id="UP000887013">
    <property type="component" value="Unassembled WGS sequence"/>
</dbReference>
<accession>A0A8X6NZA2</accession>
<keyword evidence="2" id="KW-1185">Reference proteome</keyword>
<dbReference type="EMBL" id="BMAW01109622">
    <property type="protein sequence ID" value="GFT39232.1"/>
    <property type="molecule type" value="Genomic_DNA"/>
</dbReference>
<dbReference type="AlphaFoldDB" id="A0A8X6NZA2"/>
<protein>
    <submittedName>
        <fullName evidence="1">Uncharacterized protein</fullName>
    </submittedName>
</protein>
<comment type="caution">
    <text evidence="1">The sequence shown here is derived from an EMBL/GenBank/DDBJ whole genome shotgun (WGS) entry which is preliminary data.</text>
</comment>
<proteinExistence type="predicted"/>
<evidence type="ECO:0000313" key="1">
    <source>
        <dbReference type="EMBL" id="GFT39232.1"/>
    </source>
</evidence>
<reference evidence="1" key="1">
    <citation type="submission" date="2020-08" db="EMBL/GenBank/DDBJ databases">
        <title>Multicomponent nature underlies the extraordinary mechanical properties of spider dragline silk.</title>
        <authorList>
            <person name="Kono N."/>
            <person name="Nakamura H."/>
            <person name="Mori M."/>
            <person name="Yoshida Y."/>
            <person name="Ohtoshi R."/>
            <person name="Malay A.D."/>
            <person name="Moran D.A.P."/>
            <person name="Tomita M."/>
            <person name="Numata K."/>
            <person name="Arakawa K."/>
        </authorList>
    </citation>
    <scope>NUCLEOTIDE SEQUENCE</scope>
</reference>
<name>A0A8X6NZA2_NEPPI</name>
<gene>
    <name evidence="1" type="ORF">NPIL_376441</name>
</gene>